<dbReference type="Pfam" id="PF13193">
    <property type="entry name" value="AMP-binding_C"/>
    <property type="match status" value="2"/>
</dbReference>
<reference evidence="10 11" key="1">
    <citation type="submission" date="2018-06" db="EMBL/GenBank/DDBJ databases">
        <authorList>
            <consortium name="Pathogen Informatics"/>
            <person name="Doyle S."/>
        </authorList>
    </citation>
    <scope>NUCLEOTIDE SEQUENCE [LARGE SCALE GENOMIC DNA]</scope>
    <source>
        <strain evidence="10 11">NCTC10343</strain>
    </source>
</reference>
<dbReference type="FunFam" id="3.40.50.12780:FF:000012">
    <property type="entry name" value="Non-ribosomal peptide synthetase"/>
    <property type="match status" value="1"/>
</dbReference>
<dbReference type="PANTHER" id="PTHR45527:SF1">
    <property type="entry name" value="FATTY ACID SYNTHASE"/>
    <property type="match status" value="1"/>
</dbReference>
<sequence length="2377" mass="268664">MGEKQTYDLSHGQKRFWVQSQLDAQSSAFNQSVAVRIRQAVNTAYLQQALHIIVERHFILRTVITVVEGVPKQVVLEQMTLNVPVSDVSDIGEETAWAEVQKEIQTMMNQPFDLEQSPLWRAQIYKLAEDDYIFHICMHHMIEDGWSMDLFFQELFHIYQALEQGTSLRLPDLPIQYIDYAHWQNQQVLTGKLNSQEQYWKSRLNGELPSLQLPLDFPRPTVRNAPAAVEKVTLDAELCAGLEQLNRRYGTTMFMSIVASLNVLLARLTQQEDIIIGTPVAGRNQKQVRNLIGFFVNTLVLRNRISRDITFSQLLQQVKDECAGAYAHQDYPFDQLLQVLNRPRRLNRAPLFDVLINFAAGSKSEENFGGIPMERIKLGNGAEANEFDWTVIVESVNDEMVISLSYGTDLFTPLTMRRIGAYFRNIIAGAIQEPEQPVWKMDYIGVEERTEMNRINDTQKTYPAGVTITSCIQEQVARAPHAVGVVDGSKAVTYEEVHLRSNQLGQLFSRYGVRPNSLVAVMGDRDVPLLTVILGIMKAGGAYVPIDPDYPQSRIEYMLNDSSCRVLVTDTRYFGRMLNHLPASIETVICLDETVWGESEWIVRLREMRGHEAEASFIPVKVQDIPVHDLGLENIPGEDDLAYIMYTSGSTGQPKGVMMTHKAVLNTLFWLQDTFALGAEDVIAQKTSTSFTDSVWEWFWPLMVGAKLTIVPTDIVKDPAQLYPFMKREKVTVTQFVPALMSVFLSAVRSAGEAHPLPNLKWIFNGGEALPVNVVQEWYSLFCTAKIANLYGMTESAIYATQHIIQRKPDEGTLRIPLGFPITNTRVYVLDQDGQLAGYHVQGEICIGGTGLASGYWGKPDLTARAFTTHPLTGERLYRTGDLGCQTPDGQFQYFGRKDDQVQVRGFRVEMKEVEQALVSLPCIREAAVIAHIEETGTGLIGYYTLQSSEITAEEVREYLKERLPDYMVPGLLVPLEAMPLTPHGKIDRKHMPEPEGRSLAGTEYVPPRDDMEQELSAIWGEILDIAQVGVQDPFFALGGHSLKMAKMIYRIQERLQVNVTFKELFDHQTIRELADLLRQKTSVHAASIEPLPEQEYYPVSAAQRRLYVLHQLEGESLSNHVFTGWQLEGVIQREQLERIFHTLLLRHEVFRTGFTLLEGEVVQRIHTDVAWKMEYTEGAAADMPRIQQSFLRPFDLQQPPLLRVMLVRLAGQSHVLLLDVHHIIFDGISATVLIDEFISLMEGSHLEIPRIQYKDFTAWQHTQLSGEHLKEQEAYWVGLFDEQHTGQEVPLLNLPGDYPRPKQRSFAGGSLEFSLPSASATSLRELAMESGATLFMVLLAAYNVFLSRYSGQEDIVVGTPVAGRSHVQLERMLGMFVNTLALRNAPVQEKTFRQFLNEVRDNALNAFEHQDYPFDMLVNRLHLQRDLSRNPLFDTMFRLQNFMDVSREVPGLQVKPYPLESSFASFDLMLTVVEPIAQNEGDDGQAGLHCTFEYSSELFSEQTVRQMAQHFIELAAQLASQPDRPLYAASLLTSAEQSHILVARNATEFALPADKLMHHLFEEQAARIPDAIAVECGDRRITYGELDMLSNQMARTLRSKGAGVNTVVALLLERSVDLLIGMLGILKAGAAYLPIDPDYPAARIAYMLEESGAKWLISRDTLLKGLDFRGEVISLNDENIYRQDGKRLEITQPGPNDLAYMIFTSGSTGNPKGVMIRQEAIVNLIYGITERIPFAEGQTFFSVTTAAFDIFVLETLLPLAKGLRVVLSTGEEQANAELLLEAIRRTGPHLLQMTPSRLQLLLMHPAAQEGLHTLQIMMVGGEALPQSLLRQAQDMTTARIFNMYGPTETTVWSTVQELTQQERVTVGTPITNTQVYILDGQLQPVPDLVAGDLWIGGKGLSAGYDKRPELTAEKFKANPFRFGERMFKTGDLARWMHQGELEVLGRMDDQVKVRGYRVELGEIEQALLAHPSVREAAVIQDKSDEQGSSPLCAYWIGEQTLSVSELRNHLLARLPEYMIPSHFIMLSEMPLTPNGKINRRMLPKPDHNRPLLEVEYASPATEVELQVSRIWEEVLHRSELGIHDNFFELGGNSVLLIQMNVRLQQIYPGKINVADCFAYPTIARLSDFLEQQQKEQAWTDAEQERYERQEYYWRRYLVEPLPSIPWNEAMRAAGGADGQATFTFTLPTDLLTVLQKAVWRQDFALSDLLLAVYTYVLSQMTGQPELIVLIGEGHLYPNKPSMQREPSVYTAVQPTGESLYPLRVRLMENDDFSVLCKEVASHRQKAKETDLYPIPVMLPNGAGNADPSAFHPCVFLNHTPSGHEVTQQLDWVIYMDVRAEQVRFLCEYQAGKLNKTWAEQLMKAYVHVLHKIADLL</sequence>
<protein>
    <submittedName>
        <fullName evidence="10">Gramicidin S synthetase II</fullName>
    </submittedName>
</protein>
<evidence type="ECO:0000256" key="8">
    <source>
        <dbReference type="SAM" id="MobiDB-lite"/>
    </source>
</evidence>
<dbReference type="InterPro" id="IPR020459">
    <property type="entry name" value="AMP-binding"/>
</dbReference>
<evidence type="ECO:0000256" key="6">
    <source>
        <dbReference type="ARBA" id="ARBA00023194"/>
    </source>
</evidence>
<dbReference type="CDD" id="cd19531">
    <property type="entry name" value="LCL_NRPS-like"/>
    <property type="match status" value="2"/>
</dbReference>
<organism evidence="10 11">
    <name type="scientific">Paenibacillus polymyxa</name>
    <name type="common">Bacillus polymyxa</name>
    <dbReference type="NCBI Taxonomy" id="1406"/>
    <lineage>
        <taxon>Bacteria</taxon>
        <taxon>Bacillati</taxon>
        <taxon>Bacillota</taxon>
        <taxon>Bacilli</taxon>
        <taxon>Bacillales</taxon>
        <taxon>Paenibacillaceae</taxon>
        <taxon>Paenibacillus</taxon>
    </lineage>
</organism>
<dbReference type="InterPro" id="IPR020806">
    <property type="entry name" value="PKS_PP-bd"/>
</dbReference>
<dbReference type="GeneID" id="93349969"/>
<keyword evidence="5" id="KW-0677">Repeat</keyword>
<dbReference type="Pfam" id="PF00501">
    <property type="entry name" value="AMP-binding"/>
    <property type="match status" value="2"/>
</dbReference>
<evidence type="ECO:0000256" key="2">
    <source>
        <dbReference type="ARBA" id="ARBA00006432"/>
    </source>
</evidence>
<dbReference type="Gene3D" id="3.40.50.980">
    <property type="match status" value="2"/>
</dbReference>
<evidence type="ECO:0000313" key="11">
    <source>
        <dbReference type="Proteomes" id="UP000254400"/>
    </source>
</evidence>
<dbReference type="CDD" id="cd05930">
    <property type="entry name" value="A_NRPS"/>
    <property type="match status" value="1"/>
</dbReference>
<feature type="domain" description="Carrier" evidence="9">
    <location>
        <begin position="1007"/>
        <end position="1082"/>
    </location>
</feature>
<evidence type="ECO:0000256" key="4">
    <source>
        <dbReference type="ARBA" id="ARBA00022553"/>
    </source>
</evidence>
<dbReference type="Gene3D" id="2.30.38.10">
    <property type="entry name" value="Luciferase, Domain 3"/>
    <property type="match status" value="1"/>
</dbReference>
<dbReference type="PRINTS" id="PR00154">
    <property type="entry name" value="AMPBINDING"/>
</dbReference>
<evidence type="ECO:0000313" key="10">
    <source>
        <dbReference type="EMBL" id="SUA67097.1"/>
    </source>
</evidence>
<dbReference type="Gene3D" id="1.10.1200.10">
    <property type="entry name" value="ACP-like"/>
    <property type="match status" value="2"/>
</dbReference>
<evidence type="ECO:0000259" key="9">
    <source>
        <dbReference type="PROSITE" id="PS50075"/>
    </source>
</evidence>
<dbReference type="FunFam" id="3.40.50.980:FF:000001">
    <property type="entry name" value="Non-ribosomal peptide synthetase"/>
    <property type="match status" value="2"/>
</dbReference>
<accession>A0A378XW29</accession>
<dbReference type="Proteomes" id="UP000254400">
    <property type="component" value="Unassembled WGS sequence"/>
</dbReference>
<dbReference type="PANTHER" id="PTHR45527">
    <property type="entry name" value="NONRIBOSOMAL PEPTIDE SYNTHETASE"/>
    <property type="match status" value="1"/>
</dbReference>
<feature type="domain" description="Carrier" evidence="9">
    <location>
        <begin position="2059"/>
        <end position="2134"/>
    </location>
</feature>
<evidence type="ECO:0000256" key="3">
    <source>
        <dbReference type="ARBA" id="ARBA00022450"/>
    </source>
</evidence>
<dbReference type="NCBIfam" id="TIGR01733">
    <property type="entry name" value="AA-adenyl-dom"/>
    <property type="match status" value="2"/>
</dbReference>
<dbReference type="InterPro" id="IPR000873">
    <property type="entry name" value="AMP-dep_synth/lig_dom"/>
</dbReference>
<dbReference type="GO" id="GO:0031177">
    <property type="term" value="F:phosphopantetheine binding"/>
    <property type="evidence" value="ECO:0007669"/>
    <property type="project" value="InterPro"/>
</dbReference>
<dbReference type="InterPro" id="IPR025110">
    <property type="entry name" value="AMP-bd_C"/>
</dbReference>
<name>A0A378XW29_PAEPO</name>
<evidence type="ECO:0000256" key="5">
    <source>
        <dbReference type="ARBA" id="ARBA00022737"/>
    </source>
</evidence>
<dbReference type="InterPro" id="IPR020845">
    <property type="entry name" value="AMP-binding_CS"/>
</dbReference>
<dbReference type="InterPro" id="IPR009081">
    <property type="entry name" value="PP-bd_ACP"/>
</dbReference>
<dbReference type="SUPFAM" id="SSF52777">
    <property type="entry name" value="CoA-dependent acyltransferases"/>
    <property type="match status" value="5"/>
</dbReference>
<dbReference type="SMART" id="SM00823">
    <property type="entry name" value="PKS_PP"/>
    <property type="match status" value="2"/>
</dbReference>
<dbReference type="Pfam" id="PF00668">
    <property type="entry name" value="Condensation"/>
    <property type="match status" value="3"/>
</dbReference>
<dbReference type="GO" id="GO:0003824">
    <property type="term" value="F:catalytic activity"/>
    <property type="evidence" value="ECO:0007669"/>
    <property type="project" value="UniProtKB-KW"/>
</dbReference>
<dbReference type="PROSITE" id="PS00455">
    <property type="entry name" value="AMP_BINDING"/>
    <property type="match status" value="2"/>
</dbReference>
<dbReference type="Gene3D" id="3.40.50.12780">
    <property type="entry name" value="N-terminal domain of ligase-like"/>
    <property type="match status" value="1"/>
</dbReference>
<comment type="similarity">
    <text evidence="2">Belongs to the ATP-dependent AMP-binding enzyme family.</text>
</comment>
<dbReference type="SUPFAM" id="SSF56801">
    <property type="entry name" value="Acetyl-CoA synthetase-like"/>
    <property type="match status" value="2"/>
</dbReference>
<dbReference type="GO" id="GO:0044550">
    <property type="term" value="P:secondary metabolite biosynthetic process"/>
    <property type="evidence" value="ECO:0007669"/>
    <property type="project" value="UniProtKB-ARBA"/>
</dbReference>
<evidence type="ECO:0000256" key="1">
    <source>
        <dbReference type="ARBA" id="ARBA00001957"/>
    </source>
</evidence>
<dbReference type="InterPro" id="IPR023213">
    <property type="entry name" value="CAT-like_dom_sf"/>
</dbReference>
<dbReference type="FunFam" id="1.10.1200.10:FF:000016">
    <property type="entry name" value="Non-ribosomal peptide synthase"/>
    <property type="match status" value="1"/>
</dbReference>
<dbReference type="EMBL" id="UGSC01000001">
    <property type="protein sequence ID" value="SUA67097.1"/>
    <property type="molecule type" value="Genomic_DNA"/>
</dbReference>
<dbReference type="Pfam" id="PF00550">
    <property type="entry name" value="PP-binding"/>
    <property type="match status" value="2"/>
</dbReference>
<gene>
    <name evidence="10" type="primary">tycC_2</name>
    <name evidence="10" type="ORF">NCTC10343_01170</name>
</gene>
<evidence type="ECO:0000256" key="7">
    <source>
        <dbReference type="ARBA" id="ARBA00023268"/>
    </source>
</evidence>
<comment type="cofactor">
    <cofactor evidence="1">
        <name>pantetheine 4'-phosphate</name>
        <dbReference type="ChEBI" id="CHEBI:47942"/>
    </cofactor>
</comment>
<keyword evidence="6" id="KW-0045">Antibiotic biosynthesis</keyword>
<keyword evidence="3" id="KW-0596">Phosphopantetheine</keyword>
<dbReference type="SUPFAM" id="SSF47336">
    <property type="entry name" value="ACP-like"/>
    <property type="match status" value="2"/>
</dbReference>
<dbReference type="InterPro" id="IPR010071">
    <property type="entry name" value="AA_adenyl_dom"/>
</dbReference>
<dbReference type="GO" id="GO:0072330">
    <property type="term" value="P:monocarboxylic acid biosynthetic process"/>
    <property type="evidence" value="ECO:0007669"/>
    <property type="project" value="UniProtKB-ARBA"/>
</dbReference>
<dbReference type="InterPro" id="IPR045851">
    <property type="entry name" value="AMP-bd_C_sf"/>
</dbReference>
<dbReference type="InterPro" id="IPR036736">
    <property type="entry name" value="ACP-like_sf"/>
</dbReference>
<dbReference type="RefSeq" id="WP_019686390.1">
    <property type="nucleotide sequence ID" value="NZ_CP036496.1"/>
</dbReference>
<dbReference type="PROSITE" id="PS50075">
    <property type="entry name" value="CARRIER"/>
    <property type="match status" value="2"/>
</dbReference>
<dbReference type="GO" id="GO:0043041">
    <property type="term" value="P:amino acid activation for nonribosomal peptide biosynthetic process"/>
    <property type="evidence" value="ECO:0007669"/>
    <property type="project" value="TreeGrafter"/>
</dbReference>
<dbReference type="GO" id="GO:0017000">
    <property type="term" value="P:antibiotic biosynthetic process"/>
    <property type="evidence" value="ECO:0007669"/>
    <property type="project" value="UniProtKB-KW"/>
</dbReference>
<proteinExistence type="inferred from homology"/>
<dbReference type="FunFam" id="3.30.300.30:FF:000010">
    <property type="entry name" value="Enterobactin synthetase component F"/>
    <property type="match status" value="1"/>
</dbReference>
<dbReference type="Gene3D" id="3.30.559.10">
    <property type="entry name" value="Chloramphenicol acetyltransferase-like domain"/>
    <property type="match status" value="2"/>
</dbReference>
<feature type="region of interest" description="Disordered" evidence="8">
    <location>
        <begin position="987"/>
        <end position="1006"/>
    </location>
</feature>
<dbReference type="Gene3D" id="3.30.300.30">
    <property type="match status" value="2"/>
</dbReference>
<dbReference type="NCBIfam" id="NF003417">
    <property type="entry name" value="PRK04813.1"/>
    <property type="match status" value="3"/>
</dbReference>
<dbReference type="Gene3D" id="3.30.559.30">
    <property type="entry name" value="Nonribosomal peptide synthetase, condensation domain"/>
    <property type="match status" value="3"/>
</dbReference>
<dbReference type="InterPro" id="IPR042099">
    <property type="entry name" value="ANL_N_sf"/>
</dbReference>
<keyword evidence="7" id="KW-0511">Multifunctional enzyme</keyword>
<keyword evidence="4" id="KW-0597">Phosphoprotein</keyword>
<dbReference type="GO" id="GO:0005737">
    <property type="term" value="C:cytoplasm"/>
    <property type="evidence" value="ECO:0007669"/>
    <property type="project" value="TreeGrafter"/>
</dbReference>
<dbReference type="GO" id="GO:0008610">
    <property type="term" value="P:lipid biosynthetic process"/>
    <property type="evidence" value="ECO:0007669"/>
    <property type="project" value="UniProtKB-ARBA"/>
</dbReference>
<dbReference type="InterPro" id="IPR001242">
    <property type="entry name" value="Condensation_dom"/>
</dbReference>